<dbReference type="InterPro" id="IPR035513">
    <property type="entry name" value="Invertase/methylesterase_inhib"/>
</dbReference>
<dbReference type="PANTHER" id="PTHR36710">
    <property type="entry name" value="PECTINESTERASE INHIBITOR-LIKE"/>
    <property type="match status" value="1"/>
</dbReference>
<evidence type="ECO:0000313" key="6">
    <source>
        <dbReference type="EMBL" id="KAE8056097.1"/>
    </source>
</evidence>
<name>A0A5N6R8I6_9ROSI</name>
<feature type="signal peptide" evidence="4">
    <location>
        <begin position="1"/>
        <end position="24"/>
    </location>
</feature>
<comment type="similarity">
    <text evidence="3">Belongs to the PMEI family.</text>
</comment>
<dbReference type="Proteomes" id="UP000327013">
    <property type="component" value="Chromosome 5"/>
</dbReference>
<evidence type="ECO:0000256" key="1">
    <source>
        <dbReference type="ARBA" id="ARBA00022729"/>
    </source>
</evidence>
<dbReference type="InterPro" id="IPR052421">
    <property type="entry name" value="PCW_Enzyme_Inhibitor"/>
</dbReference>
<evidence type="ECO:0000256" key="2">
    <source>
        <dbReference type="ARBA" id="ARBA00023157"/>
    </source>
</evidence>
<dbReference type="GO" id="GO:0004857">
    <property type="term" value="F:enzyme inhibitor activity"/>
    <property type="evidence" value="ECO:0007669"/>
    <property type="project" value="InterPro"/>
</dbReference>
<proteinExistence type="inferred from homology"/>
<keyword evidence="1 4" id="KW-0732">Signal</keyword>
<dbReference type="SMART" id="SM00856">
    <property type="entry name" value="PMEI"/>
    <property type="match status" value="1"/>
</dbReference>
<dbReference type="InterPro" id="IPR006501">
    <property type="entry name" value="Pectinesterase_inhib_dom"/>
</dbReference>
<dbReference type="Pfam" id="PF04043">
    <property type="entry name" value="PMEI"/>
    <property type="match status" value="1"/>
</dbReference>
<feature type="chain" id="PRO_5024275715" description="Pectinesterase inhibitor domain-containing protein" evidence="4">
    <location>
        <begin position="25"/>
        <end position="172"/>
    </location>
</feature>
<keyword evidence="2" id="KW-1015">Disulfide bond</keyword>
<gene>
    <name evidence="6" type="ORF">FH972_012893</name>
</gene>
<dbReference type="OrthoDB" id="1647323at2759"/>
<feature type="domain" description="Pectinesterase inhibitor" evidence="5">
    <location>
        <begin position="24"/>
        <end position="167"/>
    </location>
</feature>
<dbReference type="AlphaFoldDB" id="A0A5N6R8I6"/>
<dbReference type="Gene3D" id="1.20.140.40">
    <property type="entry name" value="Invertase/pectin methylesterase inhibitor family protein"/>
    <property type="match status" value="1"/>
</dbReference>
<organism evidence="6 7">
    <name type="scientific">Carpinus fangiana</name>
    <dbReference type="NCBI Taxonomy" id="176857"/>
    <lineage>
        <taxon>Eukaryota</taxon>
        <taxon>Viridiplantae</taxon>
        <taxon>Streptophyta</taxon>
        <taxon>Embryophyta</taxon>
        <taxon>Tracheophyta</taxon>
        <taxon>Spermatophyta</taxon>
        <taxon>Magnoliopsida</taxon>
        <taxon>eudicotyledons</taxon>
        <taxon>Gunneridae</taxon>
        <taxon>Pentapetalae</taxon>
        <taxon>rosids</taxon>
        <taxon>fabids</taxon>
        <taxon>Fagales</taxon>
        <taxon>Betulaceae</taxon>
        <taxon>Carpinus</taxon>
    </lineage>
</organism>
<evidence type="ECO:0000256" key="3">
    <source>
        <dbReference type="ARBA" id="ARBA00038471"/>
    </source>
</evidence>
<reference evidence="6 7" key="1">
    <citation type="submission" date="2019-06" db="EMBL/GenBank/DDBJ databases">
        <title>A chromosomal-level reference genome of Carpinus fangiana (Coryloideae, Betulaceae).</title>
        <authorList>
            <person name="Yang X."/>
            <person name="Wang Z."/>
            <person name="Zhang L."/>
            <person name="Hao G."/>
            <person name="Liu J."/>
            <person name="Yang Y."/>
        </authorList>
    </citation>
    <scope>NUCLEOTIDE SEQUENCE [LARGE SCALE GENOMIC DNA]</scope>
    <source>
        <strain evidence="6">Cfa_2016G</strain>
        <tissue evidence="6">Leaf</tissue>
    </source>
</reference>
<evidence type="ECO:0000259" key="5">
    <source>
        <dbReference type="SMART" id="SM00856"/>
    </source>
</evidence>
<protein>
    <recommendedName>
        <fullName evidence="5">Pectinesterase inhibitor domain-containing protein</fullName>
    </recommendedName>
</protein>
<evidence type="ECO:0000313" key="7">
    <source>
        <dbReference type="Proteomes" id="UP000327013"/>
    </source>
</evidence>
<sequence>MASTCKFVLVVAVVFLGLIAFVSGDAALINDVCGKTANPGSCHNCFNMYTRSSNEDVKALGRTSIDCASSQSLNLISAVGDTLVNAKNKERDAYVDCSTKLQSGDQQIAGALQSWQSASYADAGNKMLAAIQAARDCRSGLQKFNPPPSVGDGLTALVGFCDAANGVLKQIR</sequence>
<dbReference type="EMBL" id="CM017325">
    <property type="protein sequence ID" value="KAE8056097.1"/>
    <property type="molecule type" value="Genomic_DNA"/>
</dbReference>
<dbReference type="PANTHER" id="PTHR36710:SF12">
    <property type="entry name" value="CELL WALL _ VACUOLAR INHIBITOR OF FRUCTOSIDASE 2-LIKE"/>
    <property type="match status" value="1"/>
</dbReference>
<keyword evidence="7" id="KW-1185">Reference proteome</keyword>
<dbReference type="SUPFAM" id="SSF101148">
    <property type="entry name" value="Plant invertase/pectin methylesterase inhibitor"/>
    <property type="match status" value="1"/>
</dbReference>
<evidence type="ECO:0000256" key="4">
    <source>
        <dbReference type="SAM" id="SignalP"/>
    </source>
</evidence>
<dbReference type="NCBIfam" id="TIGR01614">
    <property type="entry name" value="PME_inhib"/>
    <property type="match status" value="1"/>
</dbReference>
<accession>A0A5N6R8I6</accession>